<dbReference type="Pfam" id="PF04754">
    <property type="entry name" value="Transposase_31"/>
    <property type="match status" value="1"/>
</dbReference>
<dbReference type="EMBL" id="JADJOT010000010">
    <property type="protein sequence ID" value="MBK7955618.1"/>
    <property type="molecule type" value="Genomic_DNA"/>
</dbReference>
<evidence type="ECO:0000259" key="1">
    <source>
        <dbReference type="Pfam" id="PF04754"/>
    </source>
</evidence>
<organism evidence="2 3">
    <name type="scientific">Candidatus Accumulibacter affinis</name>
    <dbReference type="NCBI Taxonomy" id="2954384"/>
    <lineage>
        <taxon>Bacteria</taxon>
        <taxon>Pseudomonadati</taxon>
        <taxon>Pseudomonadota</taxon>
        <taxon>Betaproteobacteria</taxon>
        <taxon>Candidatus Accumulibacter</taxon>
    </lineage>
</organism>
<comment type="caution">
    <text evidence="2">The sequence shown here is derived from an EMBL/GenBank/DDBJ whole genome shotgun (WGS) entry which is preliminary data.</text>
</comment>
<accession>A0A935W644</accession>
<dbReference type="AlphaFoldDB" id="A0A935W644"/>
<sequence length="280" mass="32357">MVHLHDTGYKYLFSHADLVRELLEVFAPPGVTELLDYTTLRSEPGNFITPAMKKRENDVVWSIKLQGQRIYLYLLLEFQSTIDHGMPVRMMQYVAALYDHLVRSKTIDPVNGLPPVLPMVLYNGDARWNRSPEIFDLIQPHPAVLTPFQPRLRFWLLDEGRFSAEYLEGLQRVMAAIFRMEHPRDTEDTKQAIRYLGQAVARSPFKQTIDRVIMRWMRYRLSRKMPGLSLPALNKLLKGTEMLETSIDQWQAKAVAEGILIGEQRGLQIGKHEGKLEGKL</sequence>
<name>A0A935W644_9PROT</name>
<dbReference type="InterPro" id="IPR006842">
    <property type="entry name" value="Transposase_31"/>
</dbReference>
<protein>
    <submittedName>
        <fullName evidence="2">Rpn family recombination-promoting nuclease/putative transposase</fullName>
    </submittedName>
</protein>
<evidence type="ECO:0000313" key="3">
    <source>
        <dbReference type="Proteomes" id="UP000706151"/>
    </source>
</evidence>
<evidence type="ECO:0000313" key="2">
    <source>
        <dbReference type="EMBL" id="MBK7955618.1"/>
    </source>
</evidence>
<dbReference type="PANTHER" id="PTHR34611:SF2">
    <property type="entry name" value="INACTIVE RECOMBINATION-PROMOTING NUCLEASE-LIKE PROTEIN RPNE-RELATED"/>
    <property type="match status" value="1"/>
</dbReference>
<dbReference type="GO" id="GO:1990238">
    <property type="term" value="F:double-stranded DNA endonuclease activity"/>
    <property type="evidence" value="ECO:0007669"/>
    <property type="project" value="TreeGrafter"/>
</dbReference>
<reference evidence="2 3" key="1">
    <citation type="submission" date="2020-10" db="EMBL/GenBank/DDBJ databases">
        <title>Connecting structure to function with the recovery of over 1000 high-quality activated sludge metagenome-assembled genomes encoding full-length rRNA genes using long-read sequencing.</title>
        <authorList>
            <person name="Singleton C.M."/>
            <person name="Petriglieri F."/>
            <person name="Kristensen J.M."/>
            <person name="Kirkegaard R.H."/>
            <person name="Michaelsen T.Y."/>
            <person name="Andersen M.H."/>
            <person name="Karst S.M."/>
            <person name="Dueholm M.S."/>
            <person name="Nielsen P.H."/>
            <person name="Albertsen M."/>
        </authorList>
    </citation>
    <scope>NUCLEOTIDE SEQUENCE [LARGE SCALE GENOMIC DNA]</scope>
    <source>
        <strain evidence="2">Fred_18-Q3-R57-64_BAT3C.720</strain>
    </source>
</reference>
<feature type="domain" description="Transposase (putative) YhgA-like" evidence="1">
    <location>
        <begin position="5"/>
        <end position="200"/>
    </location>
</feature>
<dbReference type="PANTHER" id="PTHR34611">
    <property type="match status" value="1"/>
</dbReference>
<gene>
    <name evidence="2" type="ORF">IPK02_17600</name>
</gene>
<proteinExistence type="predicted"/>
<dbReference type="GO" id="GO:0006310">
    <property type="term" value="P:DNA recombination"/>
    <property type="evidence" value="ECO:0007669"/>
    <property type="project" value="TreeGrafter"/>
</dbReference>
<dbReference type="InterPro" id="IPR051699">
    <property type="entry name" value="Rpn/YhgA-like_nuclease"/>
</dbReference>
<dbReference type="Proteomes" id="UP000706151">
    <property type="component" value="Unassembled WGS sequence"/>
</dbReference>